<accession>A0ABD3BJ27</accession>
<evidence type="ECO:0000313" key="7">
    <source>
        <dbReference type="EMBL" id="KAL3617451.1"/>
    </source>
</evidence>
<keyword evidence="8" id="KW-1185">Reference proteome</keyword>
<dbReference type="InterPro" id="IPR008540">
    <property type="entry name" value="BES1_N"/>
</dbReference>
<keyword evidence="2 5" id="KW-0805">Transcription regulation</keyword>
<evidence type="ECO:0000256" key="4">
    <source>
        <dbReference type="ARBA" id="ARBA00023163"/>
    </source>
</evidence>
<dbReference type="GO" id="GO:0005634">
    <property type="term" value="C:nucleus"/>
    <property type="evidence" value="ECO:0007669"/>
    <property type="project" value="UniProtKB-SubCell"/>
</dbReference>
<keyword evidence="3 5" id="KW-0238">DNA-binding</keyword>
<sequence length="151" mass="17357">MEHERNNMLRGCIKTSKGPWLVRRVSKDGGLVTKYRFPSEKERLNNKQRERRRRSVAHKIFAGLRAHGNYNLPKHSDTNDLLKALCEEAGWHVEDDGKIYKKEPTSRMPSLVDVNSHQVSLDFQLEDVGFCGCGDYRISTNDVLLDTTLTL</sequence>
<comment type="caution">
    <text evidence="7">The sequence shown here is derived from an EMBL/GenBank/DDBJ whole genome shotgun (WGS) entry which is preliminary data.</text>
</comment>
<evidence type="ECO:0000256" key="1">
    <source>
        <dbReference type="ARBA" id="ARBA00005909"/>
    </source>
</evidence>
<organism evidence="7 8">
    <name type="scientific">Castilleja foliolosa</name>
    <dbReference type="NCBI Taxonomy" id="1961234"/>
    <lineage>
        <taxon>Eukaryota</taxon>
        <taxon>Viridiplantae</taxon>
        <taxon>Streptophyta</taxon>
        <taxon>Embryophyta</taxon>
        <taxon>Tracheophyta</taxon>
        <taxon>Spermatophyta</taxon>
        <taxon>Magnoliopsida</taxon>
        <taxon>eudicotyledons</taxon>
        <taxon>Gunneridae</taxon>
        <taxon>Pentapetalae</taxon>
        <taxon>asterids</taxon>
        <taxon>lamiids</taxon>
        <taxon>Lamiales</taxon>
        <taxon>Orobanchaceae</taxon>
        <taxon>Pedicularideae</taxon>
        <taxon>Castillejinae</taxon>
        <taxon>Castilleja</taxon>
    </lineage>
</organism>
<dbReference type="Proteomes" id="UP001632038">
    <property type="component" value="Unassembled WGS sequence"/>
</dbReference>
<evidence type="ECO:0000259" key="6">
    <source>
        <dbReference type="Pfam" id="PF05687"/>
    </source>
</evidence>
<comment type="subcellular location">
    <subcellularLocation>
        <location evidence="5">Nucleus</location>
    </subcellularLocation>
</comment>
<name>A0ABD3BJ27_9LAMI</name>
<dbReference type="GO" id="GO:0003700">
    <property type="term" value="F:DNA-binding transcription factor activity"/>
    <property type="evidence" value="ECO:0007669"/>
    <property type="project" value="UniProtKB-UniRule"/>
</dbReference>
<evidence type="ECO:0000256" key="3">
    <source>
        <dbReference type="ARBA" id="ARBA00023125"/>
    </source>
</evidence>
<evidence type="ECO:0000313" key="8">
    <source>
        <dbReference type="Proteomes" id="UP001632038"/>
    </source>
</evidence>
<dbReference type="AlphaFoldDB" id="A0ABD3BJ27"/>
<evidence type="ECO:0000256" key="5">
    <source>
        <dbReference type="RuleBase" id="RU369040"/>
    </source>
</evidence>
<dbReference type="InterPro" id="IPR033264">
    <property type="entry name" value="BZR"/>
</dbReference>
<protein>
    <recommendedName>
        <fullName evidence="5">Protein BZR1 homolog</fullName>
    </recommendedName>
    <alternativeName>
        <fullName evidence="5">Protein BRASSINAZOLE-RESISTANT 1 homolog</fullName>
    </alternativeName>
</protein>
<proteinExistence type="inferred from homology"/>
<comment type="function">
    <text evidence="5">Functions in brassinosteroid signaling. May function as transcriptional repressor.</text>
</comment>
<reference evidence="8" key="1">
    <citation type="journal article" date="2024" name="IScience">
        <title>Strigolactones Initiate the Formation of Haustorium-like Structures in Castilleja.</title>
        <authorList>
            <person name="Buerger M."/>
            <person name="Peterson D."/>
            <person name="Chory J."/>
        </authorList>
    </citation>
    <scope>NUCLEOTIDE SEQUENCE [LARGE SCALE GENOMIC DNA]</scope>
</reference>
<dbReference type="PANTHER" id="PTHR31506:SF21">
    <property type="entry name" value="PROTEIN BZR1 HOMOLOG"/>
    <property type="match status" value="1"/>
</dbReference>
<keyword evidence="5" id="KW-1070">Brassinosteroid signaling pathway</keyword>
<gene>
    <name evidence="7" type="ORF">CASFOL_037772</name>
</gene>
<dbReference type="GO" id="GO:0009742">
    <property type="term" value="P:brassinosteroid mediated signaling pathway"/>
    <property type="evidence" value="ECO:0007669"/>
    <property type="project" value="UniProtKB-UniRule"/>
</dbReference>
<dbReference type="PANTHER" id="PTHR31506">
    <property type="entry name" value="BES1/BZR1 HOMOLOG PROTEIN 3-RELATED"/>
    <property type="match status" value="1"/>
</dbReference>
<dbReference type="GO" id="GO:0003677">
    <property type="term" value="F:DNA binding"/>
    <property type="evidence" value="ECO:0007669"/>
    <property type="project" value="UniProtKB-UniRule"/>
</dbReference>
<dbReference type="Pfam" id="PF05687">
    <property type="entry name" value="BES1_N"/>
    <property type="match status" value="1"/>
</dbReference>
<dbReference type="EMBL" id="JAVIJP010000081">
    <property type="protein sequence ID" value="KAL3617451.1"/>
    <property type="molecule type" value="Genomic_DNA"/>
</dbReference>
<feature type="domain" description="BES1/BZR1 plant transcription factor N-terminal" evidence="6">
    <location>
        <begin position="35"/>
        <end position="112"/>
    </location>
</feature>
<comment type="similarity">
    <text evidence="1 5">Belongs to the BZR/LAT61 family.</text>
</comment>
<evidence type="ECO:0000256" key="2">
    <source>
        <dbReference type="ARBA" id="ARBA00023015"/>
    </source>
</evidence>
<keyword evidence="4 5" id="KW-0804">Transcription</keyword>